<dbReference type="AlphaFoldDB" id="A0A1X7UEA0"/>
<organism evidence="1">
    <name type="scientific">Amphimedon queenslandica</name>
    <name type="common">Sponge</name>
    <dbReference type="NCBI Taxonomy" id="400682"/>
    <lineage>
        <taxon>Eukaryota</taxon>
        <taxon>Metazoa</taxon>
        <taxon>Porifera</taxon>
        <taxon>Demospongiae</taxon>
        <taxon>Heteroscleromorpha</taxon>
        <taxon>Haplosclerida</taxon>
        <taxon>Niphatidae</taxon>
        <taxon>Amphimedon</taxon>
    </lineage>
</organism>
<sequence>MCSGVTNGFAFLKFSGSPNSYGNKNANTNNIKLNTTIPHKSFKA</sequence>
<protein>
    <submittedName>
        <fullName evidence="1">Uncharacterized protein</fullName>
    </submittedName>
</protein>
<proteinExistence type="predicted"/>
<name>A0A1X7UEA0_AMPQE</name>
<dbReference type="InParanoid" id="A0A1X7UEA0"/>
<evidence type="ECO:0000313" key="1">
    <source>
        <dbReference type="EnsemblMetazoa" id="Aqu2.1.25816_001"/>
    </source>
</evidence>
<reference evidence="1" key="1">
    <citation type="submission" date="2017-05" db="UniProtKB">
        <authorList>
            <consortium name="EnsemblMetazoa"/>
        </authorList>
    </citation>
    <scope>IDENTIFICATION</scope>
</reference>
<accession>A0A1X7UEA0</accession>
<dbReference type="EnsemblMetazoa" id="Aqu2.1.25816_001">
    <property type="protein sequence ID" value="Aqu2.1.25816_001"/>
    <property type="gene ID" value="Aqu2.1.25816"/>
</dbReference>